<dbReference type="GO" id="GO:0006886">
    <property type="term" value="P:intracellular protein transport"/>
    <property type="evidence" value="ECO:0007669"/>
    <property type="project" value="InterPro"/>
</dbReference>
<feature type="region of interest" description="Disordered" evidence="9">
    <location>
        <begin position="345"/>
        <end position="368"/>
    </location>
</feature>
<dbReference type="Pfam" id="PF20671">
    <property type="entry name" value="COG3_C"/>
    <property type="match status" value="2"/>
</dbReference>
<keyword evidence="12" id="KW-1185">Reference proteome</keyword>
<dbReference type="Gene3D" id="2.60.120.260">
    <property type="entry name" value="Galactose-binding domain-like"/>
    <property type="match status" value="1"/>
</dbReference>
<comment type="subcellular location">
    <subcellularLocation>
        <location evidence="1">Golgi apparatus membrane</location>
        <topology evidence="1">Peripheral membrane protein</topology>
    </subcellularLocation>
</comment>
<dbReference type="GO" id="GO:0005801">
    <property type="term" value="C:cis-Golgi network"/>
    <property type="evidence" value="ECO:0007669"/>
    <property type="project" value="InterPro"/>
</dbReference>
<name>A0A7J6N2J8_PERCH</name>
<gene>
    <name evidence="11" type="primary">COG3_2</name>
    <name evidence="11" type="ORF">FOL47_008070</name>
</gene>
<comment type="similarity">
    <text evidence="2">Belongs to the COG3 family.</text>
</comment>
<dbReference type="GO" id="GO:0006891">
    <property type="term" value="P:intra-Golgi vesicle-mediated transport"/>
    <property type="evidence" value="ECO:0007669"/>
    <property type="project" value="TreeGrafter"/>
</dbReference>
<reference evidence="11 12" key="1">
    <citation type="submission" date="2020-04" db="EMBL/GenBank/DDBJ databases">
        <title>Perkinsus chesapeaki whole genome sequence.</title>
        <authorList>
            <person name="Bogema D.R."/>
        </authorList>
    </citation>
    <scope>NUCLEOTIDE SEQUENCE [LARGE SCALE GENOMIC DNA]</scope>
    <source>
        <strain evidence="11">ATCC PRA-425</strain>
    </source>
</reference>
<dbReference type="Proteomes" id="UP000591131">
    <property type="component" value="Unassembled WGS sequence"/>
</dbReference>
<dbReference type="GO" id="GO:0000139">
    <property type="term" value="C:Golgi membrane"/>
    <property type="evidence" value="ECO:0007669"/>
    <property type="project" value="UniProtKB-SubCell"/>
</dbReference>
<dbReference type="PROSITE" id="PS51469">
    <property type="entry name" value="SUN"/>
    <property type="match status" value="1"/>
</dbReference>
<evidence type="ECO:0000256" key="3">
    <source>
        <dbReference type="ARBA" id="ARBA00020976"/>
    </source>
</evidence>
<keyword evidence="5" id="KW-0653">Protein transport</keyword>
<evidence type="ECO:0000256" key="4">
    <source>
        <dbReference type="ARBA" id="ARBA00022448"/>
    </source>
</evidence>
<evidence type="ECO:0000256" key="7">
    <source>
        <dbReference type="ARBA" id="ARBA00023136"/>
    </source>
</evidence>
<dbReference type="InterPro" id="IPR048685">
    <property type="entry name" value="COG3_C"/>
</dbReference>
<feature type="domain" description="SUN" evidence="10">
    <location>
        <begin position="1744"/>
        <end position="1910"/>
    </location>
</feature>
<dbReference type="Pfam" id="PF04136">
    <property type="entry name" value="COG3_N"/>
    <property type="match status" value="1"/>
</dbReference>
<protein>
    <recommendedName>
        <fullName evidence="3">Conserved oligomeric Golgi complex subunit 3</fullName>
    </recommendedName>
    <alternativeName>
        <fullName evidence="8">Component of oligomeric Golgi complex 3</fullName>
    </alternativeName>
</protein>
<feature type="region of interest" description="Disordered" evidence="9">
    <location>
        <begin position="1318"/>
        <end position="1339"/>
    </location>
</feature>
<dbReference type="InterPro" id="IPR007265">
    <property type="entry name" value="COG_su3"/>
</dbReference>
<evidence type="ECO:0000256" key="9">
    <source>
        <dbReference type="SAM" id="MobiDB-lite"/>
    </source>
</evidence>
<evidence type="ECO:0000313" key="12">
    <source>
        <dbReference type="Proteomes" id="UP000591131"/>
    </source>
</evidence>
<keyword evidence="7" id="KW-0472">Membrane</keyword>
<evidence type="ECO:0000256" key="5">
    <source>
        <dbReference type="ARBA" id="ARBA00022927"/>
    </source>
</evidence>
<feature type="region of interest" description="Disordered" evidence="9">
    <location>
        <begin position="1"/>
        <end position="31"/>
    </location>
</feature>
<evidence type="ECO:0000259" key="10">
    <source>
        <dbReference type="PROSITE" id="PS51469"/>
    </source>
</evidence>
<keyword evidence="6" id="KW-0333">Golgi apparatus</keyword>
<dbReference type="GO" id="GO:0007030">
    <property type="term" value="P:Golgi organization"/>
    <property type="evidence" value="ECO:0007669"/>
    <property type="project" value="TreeGrafter"/>
</dbReference>
<proteinExistence type="inferred from homology"/>
<feature type="compositionally biased region" description="Basic and acidic residues" evidence="9">
    <location>
        <begin position="913"/>
        <end position="926"/>
    </location>
</feature>
<dbReference type="Pfam" id="PF07738">
    <property type="entry name" value="Sad1_UNC"/>
    <property type="match status" value="1"/>
</dbReference>
<sequence length="2149" mass="239046">MSATSSNDERSPKRLNGASVKHTTGDYSRLSSDQQHALDDIANIWTTRHADDITNCSYWMTDEIRKSILTGELSTDGVTPRDVYDKFYDIYLGLEEQQAAKENASVRDRWKWAVNIKDMCYNINARLKDSVDLLDDVDVEREEVVDKTTQLHKRCETMMREHNRLETTAESISSKLAVFDDVNKITRQMSFLSSSTTDDVSKLFPPGTDLAEGLKDLFGRIDNITTFMEEHYDYQMASACLSQMSHLRSRASFSVRSHLIRLLDEAAAEILTTGNDKDVSSSLYEGFQAARTSEVRPIVDVLCGIAGENDDYVTTIYAVHQYYCTVRQNPVADWVNTVLDRMSASEGRMEDTPAGVDGNTSTDDDTEESDIIPYTRHVCRQVLSLATKECQTYTAYFGNGDYGTAAGRGGKSAANVTQSGGVVAGADEPIEEFLGNCYGKPLYGYLRSKIVSCHKVETLKSLVELISREILAPAGFDVYQGGKSKMSTPEENSVENPLLVPVLSVVYRLLKDVQERLIYRTQTYIRDDIRGFEPTNDDLNYPLRLFEDQPSMTHPEDEAYSRLMRVTTRGWYPTMGRTLLILAEILPVLETSTFQSLAHEAVSACLETIDIAAVDIGRMAAQSDEDKNTHRDWATLNETLFTIRHLLILREQIASFEVDLISSSQYLDFSNVKDSLMDVLSLRLPGHHNPAERSDESSSSSALNVPSRILSTFTPVIQSRQSDVKRDIEAQLKSACDRLIAHVTARLTTPLAVYVAKPSSTDETQSVDPNEVDAAWTSMMDKVQAEVPVIAAMMRAYLTISEPSTGQEESIPSASEGSGSSQNVSHTATTSDSTPAILFQPIHVRVVDVSRELERNSLHKLQKKYELPKHPASSINASVMEKSLSSNLASLSPLTDHSRDNLVVTGAGASMMQRKDRSGDDSDPKIAGRVPHPGTSATIMEKPYNLSKDGSSSDSSAEPEGEGGISEGPPLLRFVEEMSALESNYHKLSLRVEELLSHLHQRDQALQQAYNLLDMSGLSSPNTRTDTPGMSASFFQWTTGLDGFAIGDILLVVVCIMVASMAYLLYKVNDDTRRSSVEETAVQPQSRSDMKSEIGKKRSETLINDILLIIQKAASSKLDLVDTEAEAERLNHCSNLSETTSDIYEGFREAAVTHAKGRGLLISGEINSLWLREASGGTPISGAVLDAISRLKRFYCFIREKPVCQLTHSLMRGILAKSANDKNGDDLRVLVSCVCESIIILAHRECETYRCFFMVDTGPKTCTRFCDEDLPFLDMMRTNYGDVILSALKDKITECSNIGILNSICTMLSDAVRDEPSATGIPTKLSEGDGGVEGPLGADSLDKRRTSLSKLVPGSDDIPSEALMRPVAAALMELLDVTQGELDLSIQSFITDIILAYTPTFKDLDYPALILDTKSIEETSSIAPLLMRTAGCYPTVMRTITFLVEIAPIVELSEYRFLAKEAIDACIQTIINVASKVQSQYAVHKSDAEEYYHLEDDLHGKLFLLRQLILLRDNVTLEDLKCSISNAVISKLQYNNDMLDHDVSEEREILFLLGDLVSVGGELQSRNEMEVHIYLAKVIAMLRLYLEIHPSNDYVNNTISVNPTSGQSQWEDLNFTNLSVSVEMDVNDTTPSPTVSVEDDHPFENILPICSTRGIPRKDWSYLEDEEAWRKYWKTPVTDTMCKPWAVLSVCTVGPNDDLITPSMVEHARVFITSPPSFDRSPLSPSAGAEPVPCSSGTCDYMQRKDRLFIRGVPYTSAQTRTLVDHASLSGGAKLLGAADGLAHPNAVLNVDDGKYMMCHCNLRKKWITFALDEETYVEKIALDTKEYFSSTFRHLQILGSRKYPTDTWRVLGEIETDPTETQQWFDLSHTSKCAKCYVKYIKIRVLTSHTMEGYAMCTLTRVQIYGSTMIQSIGKLQRRYEVQKHPATFVSAERMELATEQNLMALKDCSHINSNGTNISSQYDDYKFPAHAQTGREQSGKVKPRPWKIGNTSLTIDDMERSDNNTVDNTAEGPPLLRFIEEMTELEANYHNLATNVNTILSGLKNYEQDILEMKSSRHSVGDVEHTDGTFVHLAGLDPNSIIKLLMVLVGMLCVSQMYLAYKVFTGSSVTTTKLISSLPIRTRKHRRRNRKRIAIPSPIPSDGFASA</sequence>
<feature type="region of interest" description="Disordered" evidence="9">
    <location>
        <begin position="803"/>
        <end position="832"/>
    </location>
</feature>
<dbReference type="PANTHER" id="PTHR13302:SF8">
    <property type="entry name" value="CONSERVED OLIGOMERIC GOLGI COMPLEX SUBUNIT 3"/>
    <property type="match status" value="1"/>
</dbReference>
<feature type="region of interest" description="Disordered" evidence="9">
    <location>
        <begin position="2128"/>
        <end position="2149"/>
    </location>
</feature>
<dbReference type="InterPro" id="IPR012919">
    <property type="entry name" value="SUN_dom"/>
</dbReference>
<comment type="caution">
    <text evidence="11">The sequence shown here is derived from an EMBL/GenBank/DDBJ whole genome shotgun (WGS) entry which is preliminary data.</text>
</comment>
<feature type="compositionally biased region" description="Polar residues" evidence="9">
    <location>
        <begin position="822"/>
        <end position="832"/>
    </location>
</feature>
<evidence type="ECO:0000256" key="6">
    <source>
        <dbReference type="ARBA" id="ARBA00023034"/>
    </source>
</evidence>
<dbReference type="OrthoDB" id="296793at2759"/>
<feature type="region of interest" description="Disordered" evidence="9">
    <location>
        <begin position="906"/>
        <end position="969"/>
    </location>
</feature>
<dbReference type="GO" id="GO:0017119">
    <property type="term" value="C:Golgi transport complex"/>
    <property type="evidence" value="ECO:0007669"/>
    <property type="project" value="TreeGrafter"/>
</dbReference>
<dbReference type="EMBL" id="JAAPAO010000005">
    <property type="protein sequence ID" value="KAF4677966.1"/>
    <property type="molecule type" value="Genomic_DNA"/>
</dbReference>
<dbReference type="InterPro" id="IPR048320">
    <property type="entry name" value="COG3_N"/>
</dbReference>
<accession>A0A7J6N2J8</accession>
<keyword evidence="4" id="KW-0813">Transport</keyword>
<feature type="compositionally biased region" description="Low complexity" evidence="9">
    <location>
        <begin position="808"/>
        <end position="821"/>
    </location>
</feature>
<evidence type="ECO:0000256" key="2">
    <source>
        <dbReference type="ARBA" id="ARBA00009936"/>
    </source>
</evidence>
<evidence type="ECO:0000256" key="8">
    <source>
        <dbReference type="ARBA" id="ARBA00031339"/>
    </source>
</evidence>
<dbReference type="PANTHER" id="PTHR13302">
    <property type="entry name" value="CONSERVED OLIGOMERIC GOLGI COMPLEX COMPONENT 3"/>
    <property type="match status" value="1"/>
</dbReference>
<evidence type="ECO:0000256" key="1">
    <source>
        <dbReference type="ARBA" id="ARBA00004395"/>
    </source>
</evidence>
<feature type="compositionally biased region" description="Low complexity" evidence="9">
    <location>
        <begin position="947"/>
        <end position="958"/>
    </location>
</feature>
<organism evidence="11 12">
    <name type="scientific">Perkinsus chesapeaki</name>
    <name type="common">Clam parasite</name>
    <name type="synonym">Perkinsus andrewsi</name>
    <dbReference type="NCBI Taxonomy" id="330153"/>
    <lineage>
        <taxon>Eukaryota</taxon>
        <taxon>Sar</taxon>
        <taxon>Alveolata</taxon>
        <taxon>Perkinsozoa</taxon>
        <taxon>Perkinsea</taxon>
        <taxon>Perkinsida</taxon>
        <taxon>Perkinsidae</taxon>
        <taxon>Perkinsus</taxon>
    </lineage>
</organism>
<feature type="region of interest" description="Disordered" evidence="9">
    <location>
        <begin position="1075"/>
        <end position="1094"/>
    </location>
</feature>
<feature type="compositionally biased region" description="Polar residues" evidence="9">
    <location>
        <begin position="21"/>
        <end position="31"/>
    </location>
</feature>
<evidence type="ECO:0000313" key="11">
    <source>
        <dbReference type="EMBL" id="KAF4677966.1"/>
    </source>
</evidence>